<name>R7ZMA6_9BACT</name>
<reference evidence="1 2" key="1">
    <citation type="submission" date="2013-02" db="EMBL/GenBank/DDBJ databases">
        <title>A novel strain isolated from Lonar lake, Maharashtra, India.</title>
        <authorList>
            <person name="Singh A."/>
        </authorList>
    </citation>
    <scope>NUCLEOTIDE SEQUENCE [LARGE SCALE GENOMIC DNA]</scope>
    <source>
        <strain evidence="1 2">AK24</strain>
    </source>
</reference>
<accession>R7ZMA6</accession>
<evidence type="ECO:0000313" key="2">
    <source>
        <dbReference type="Proteomes" id="UP000013909"/>
    </source>
</evidence>
<organism evidence="1 2">
    <name type="scientific">Lunatimonas lonarensis</name>
    <dbReference type="NCBI Taxonomy" id="1232681"/>
    <lineage>
        <taxon>Bacteria</taxon>
        <taxon>Pseudomonadati</taxon>
        <taxon>Bacteroidota</taxon>
        <taxon>Cytophagia</taxon>
        <taxon>Cytophagales</taxon>
        <taxon>Cyclobacteriaceae</taxon>
    </lineage>
</organism>
<protein>
    <submittedName>
        <fullName evidence="1">Uncharacterized protein</fullName>
    </submittedName>
</protein>
<dbReference type="EMBL" id="AQHR01000110">
    <property type="protein sequence ID" value="EON75236.1"/>
    <property type="molecule type" value="Genomic_DNA"/>
</dbReference>
<keyword evidence="2" id="KW-1185">Reference proteome</keyword>
<evidence type="ECO:0000313" key="1">
    <source>
        <dbReference type="EMBL" id="EON75236.1"/>
    </source>
</evidence>
<proteinExistence type="predicted"/>
<comment type="caution">
    <text evidence="1">The sequence shown here is derived from an EMBL/GenBank/DDBJ whole genome shotgun (WGS) entry which is preliminary data.</text>
</comment>
<gene>
    <name evidence="1" type="ORF">ADIS_4407</name>
</gene>
<dbReference type="STRING" id="1232681.ADIS_4407"/>
<sequence>MQTSQKSLLSNISLDYLKNGKSFRTQELVRYRFGWLRQISVEYYEE</sequence>
<dbReference type="AlphaFoldDB" id="R7ZMA6"/>
<dbReference type="Proteomes" id="UP000013909">
    <property type="component" value="Unassembled WGS sequence"/>
</dbReference>